<dbReference type="InterPro" id="IPR001296">
    <property type="entry name" value="Glyco_trans_1"/>
</dbReference>
<feature type="domain" description="Glycosyl transferase family 1" evidence="2">
    <location>
        <begin position="239"/>
        <end position="393"/>
    </location>
</feature>
<dbReference type="AlphaFoldDB" id="A0A285VFP6"/>
<dbReference type="SUPFAM" id="SSF53756">
    <property type="entry name" value="UDP-Glycosyltransferase/glycogen phosphorylase"/>
    <property type="match status" value="2"/>
</dbReference>
<organism evidence="3 4">
    <name type="scientific">Chromohalobacter canadensis</name>
    <dbReference type="NCBI Taxonomy" id="141389"/>
    <lineage>
        <taxon>Bacteria</taxon>
        <taxon>Pseudomonadati</taxon>
        <taxon>Pseudomonadota</taxon>
        <taxon>Gammaproteobacteria</taxon>
        <taxon>Oceanospirillales</taxon>
        <taxon>Halomonadaceae</taxon>
        <taxon>Chromohalobacter</taxon>
    </lineage>
</organism>
<evidence type="ECO:0000313" key="4">
    <source>
        <dbReference type="Proteomes" id="UP000219023"/>
    </source>
</evidence>
<dbReference type="GO" id="GO:1901135">
    <property type="term" value="P:carbohydrate derivative metabolic process"/>
    <property type="evidence" value="ECO:0007669"/>
    <property type="project" value="UniProtKB-ARBA"/>
</dbReference>
<gene>
    <name evidence="3" type="ORF">SAMN05421509_10215</name>
</gene>
<dbReference type="OrthoDB" id="9802525at2"/>
<protein>
    <submittedName>
        <fullName evidence="3">Glycosyltransferase involved in cell wall bisynthesis</fullName>
    </submittedName>
</protein>
<keyword evidence="3" id="KW-0808">Transferase</keyword>
<dbReference type="EMBL" id="OBQJ01000002">
    <property type="protein sequence ID" value="SOC52869.1"/>
    <property type="molecule type" value="Genomic_DNA"/>
</dbReference>
<dbReference type="Proteomes" id="UP000219023">
    <property type="component" value="Unassembled WGS sequence"/>
</dbReference>
<evidence type="ECO:0000259" key="2">
    <source>
        <dbReference type="Pfam" id="PF00534"/>
    </source>
</evidence>
<dbReference type="PANTHER" id="PTHR12526:SF625">
    <property type="entry name" value="PHOSPHATIDYLINOSITOL GLYCAN-CLASS A"/>
    <property type="match status" value="1"/>
</dbReference>
<dbReference type="GO" id="GO:0016757">
    <property type="term" value="F:glycosyltransferase activity"/>
    <property type="evidence" value="ECO:0007669"/>
    <property type="project" value="InterPro"/>
</dbReference>
<accession>A0A285VFP6</accession>
<dbReference type="Pfam" id="PF00534">
    <property type="entry name" value="Glycos_transf_1"/>
    <property type="match status" value="1"/>
</dbReference>
<evidence type="ECO:0000313" key="3">
    <source>
        <dbReference type="EMBL" id="SOC52869.1"/>
    </source>
</evidence>
<dbReference type="Gene3D" id="3.40.50.2000">
    <property type="entry name" value="Glycogen Phosphorylase B"/>
    <property type="match status" value="4"/>
</dbReference>
<name>A0A285VFP6_9GAMM</name>
<reference evidence="3 4" key="1">
    <citation type="submission" date="2017-08" db="EMBL/GenBank/DDBJ databases">
        <authorList>
            <person name="de Groot N.N."/>
        </authorList>
    </citation>
    <scope>NUCLEOTIDE SEQUENCE [LARGE SCALE GENOMIC DNA]</scope>
    <source>
        <strain evidence="3 4">USBA 855</strain>
    </source>
</reference>
<proteinExistence type="predicted"/>
<evidence type="ECO:0000256" key="1">
    <source>
        <dbReference type="SAM" id="MobiDB-lite"/>
    </source>
</evidence>
<sequence length="858" mass="95537">MKIALIAPSAVPFTVGGAEKLWWGLLHHTNQLSHHQMELIKLPSPERDFRDLLASYRRFSELDLSHFDRVISTKYPAWMVSHPEHHVYLQHTLRGLYDTYPWPERARHDPFESAAWPGERAQRGIGWLRHYPPLAALRRLLAAPPERAQLPALFVRVERLLDDPMLPAGVREGLFAFPGPLTRAIIHRLDAIALASGATTRYAAISRNVTRRADYFPQGVPVKIIHHPSDLPALPPVYFKDQRGDYLFTVSRLDAPKRVDLLLRAFLRTEVEIELRIAGTGPMEDELKAMAADDPRVRFLGFVRDSEIVDHYRHALAVPFLPFDEDYGLITVEAMAAAKPVITCHDTGGVNEFVVHGETGWSVAPEEAALAAAIEDAVADPARARRMGRAARQAVAHVTWKDTVRELLDPPADGAATAEATPFPTVIGRGDGTQAPNDTETATPPERSSETPPAEGPHWLVVNTYAVYPPMGGGQNRMFHLYRHVARELGARVTLLVLAPGETHESRREIAPGLVEHRIPLSVEQARQQRQLTETLGVPVDDIAAIDGWRHNPRFIEALREHAATVTLGVAAHPYLVDVLAEHLDVPWWYEAHNVETALKRAILGDALVAERETTRHAAEEALRRVDAAEARACRESQRLLVCAEQDLNAFAERYAIPREKGRVVPNCADLEALPFIDMATRRRWQARLGQHRPVALFLGSWHGPNLEAAAFIVERLAPAHPGVAFYLAGSLCDHADFQRPLGPNVRALGRVSERELRVLLASVDVALNPMQRGSGSNLKMLDYTASGVPVLTTPFGNRGLEFPRHAVWQAECDTQAETLGRLLASDDAHRETAVRHARAITERDYAWPSAVRRLGER</sequence>
<feature type="region of interest" description="Disordered" evidence="1">
    <location>
        <begin position="413"/>
        <end position="457"/>
    </location>
</feature>
<dbReference type="CDD" id="cd03801">
    <property type="entry name" value="GT4_PimA-like"/>
    <property type="match status" value="1"/>
</dbReference>
<dbReference type="PANTHER" id="PTHR12526">
    <property type="entry name" value="GLYCOSYLTRANSFERASE"/>
    <property type="match status" value="1"/>
</dbReference>
<dbReference type="RefSeq" id="WP_097021841.1">
    <property type="nucleotide sequence ID" value="NZ_OBQJ01000002.1"/>
</dbReference>
<dbReference type="Pfam" id="PF13692">
    <property type="entry name" value="Glyco_trans_1_4"/>
    <property type="match status" value="1"/>
</dbReference>